<feature type="transmembrane region" description="Helical" evidence="2">
    <location>
        <begin position="112"/>
        <end position="138"/>
    </location>
</feature>
<feature type="transmembrane region" description="Helical" evidence="2">
    <location>
        <begin position="42"/>
        <end position="61"/>
    </location>
</feature>
<dbReference type="Gene3D" id="3.30.40.10">
    <property type="entry name" value="Zinc/RING finger domain, C3HC4 (zinc finger)"/>
    <property type="match status" value="1"/>
</dbReference>
<keyword evidence="2" id="KW-0472">Membrane</keyword>
<dbReference type="PANTHER" id="PTHR46225:SF2">
    <property type="entry name" value="C3H4 TYPE ZINC FINGER PROTEIN"/>
    <property type="match status" value="1"/>
</dbReference>
<protein>
    <recommendedName>
        <fullName evidence="3">RING-type domain-containing protein</fullName>
    </recommendedName>
</protein>
<evidence type="ECO:0000256" key="1">
    <source>
        <dbReference type="PROSITE-ProRule" id="PRU00175"/>
    </source>
</evidence>
<dbReference type="InterPro" id="IPR001841">
    <property type="entry name" value="Znf_RING"/>
</dbReference>
<evidence type="ECO:0000256" key="2">
    <source>
        <dbReference type="SAM" id="Phobius"/>
    </source>
</evidence>
<dbReference type="PROSITE" id="PS50089">
    <property type="entry name" value="ZF_RING_2"/>
    <property type="match status" value="1"/>
</dbReference>
<keyword evidence="1" id="KW-0479">Metal-binding</keyword>
<sequence>MANQNYGGEQHMIDIEEIPPIPTNQNSSTSSHVHSLDSGLCLSIQLILTVTQMVASLVVLWVSMAQEHRYPKLFPWVMGYASGCALMLPLLYSRYHIARTLNLGSSEEAEKLFGVVRFFKMTLSCFFLVWLVLGIVWIPGALFSIRDDATLLETLCLVLFLSGCFVYAIPGMRFASLCLFLPCLICATLVSPHEKPRGATPESINELPTYKFKSKENGRGEGGVWAAGTIKERTLSEEDAVCCICLGQYADNEELRELPCCSHFFHAECVDQWLKIKACCPLCQSELGGAGGAAT</sequence>
<reference evidence="4 5" key="1">
    <citation type="journal article" date="2023" name="Hortic Res">
        <title>The complete reference genome for grapevine (Vitis vinifera L.) genetics and breeding.</title>
        <authorList>
            <person name="Shi X."/>
            <person name="Cao S."/>
            <person name="Wang X."/>
            <person name="Huang S."/>
            <person name="Wang Y."/>
            <person name="Liu Z."/>
            <person name="Liu W."/>
            <person name="Leng X."/>
            <person name="Peng Y."/>
            <person name="Wang N."/>
            <person name="Wang Y."/>
            <person name="Ma Z."/>
            <person name="Xu X."/>
            <person name="Zhang F."/>
            <person name="Xue H."/>
            <person name="Zhong H."/>
            <person name="Wang Y."/>
            <person name="Zhang K."/>
            <person name="Velt A."/>
            <person name="Avia K."/>
            <person name="Holtgrawe D."/>
            <person name="Grimplet J."/>
            <person name="Matus J.T."/>
            <person name="Ware D."/>
            <person name="Wu X."/>
            <person name="Wang H."/>
            <person name="Liu C."/>
            <person name="Fang Y."/>
            <person name="Rustenholz C."/>
            <person name="Cheng Z."/>
            <person name="Xiao H."/>
            <person name="Zhou Y."/>
        </authorList>
    </citation>
    <scope>NUCLEOTIDE SEQUENCE [LARGE SCALE GENOMIC DNA]</scope>
    <source>
        <strain evidence="5">cv. Pinot noir / PN40024</strain>
        <tissue evidence="4">Leaf</tissue>
    </source>
</reference>
<dbReference type="InterPro" id="IPR013083">
    <property type="entry name" value="Znf_RING/FYVE/PHD"/>
</dbReference>
<name>A0ABY9CGV3_VITVI</name>
<organism evidence="4 5">
    <name type="scientific">Vitis vinifera</name>
    <name type="common">Grape</name>
    <dbReference type="NCBI Taxonomy" id="29760"/>
    <lineage>
        <taxon>Eukaryota</taxon>
        <taxon>Viridiplantae</taxon>
        <taxon>Streptophyta</taxon>
        <taxon>Embryophyta</taxon>
        <taxon>Tracheophyta</taxon>
        <taxon>Spermatophyta</taxon>
        <taxon>Magnoliopsida</taxon>
        <taxon>eudicotyledons</taxon>
        <taxon>Gunneridae</taxon>
        <taxon>Pentapetalae</taxon>
        <taxon>rosids</taxon>
        <taxon>Vitales</taxon>
        <taxon>Vitaceae</taxon>
        <taxon>Viteae</taxon>
        <taxon>Vitis</taxon>
    </lineage>
</organism>
<feature type="transmembrane region" description="Helical" evidence="2">
    <location>
        <begin position="73"/>
        <end position="92"/>
    </location>
</feature>
<evidence type="ECO:0000313" key="4">
    <source>
        <dbReference type="EMBL" id="WJZ94663.1"/>
    </source>
</evidence>
<evidence type="ECO:0000313" key="5">
    <source>
        <dbReference type="Proteomes" id="UP001227230"/>
    </source>
</evidence>
<accession>A0ABY9CGV3</accession>
<keyword evidence="1" id="KW-0863">Zinc-finger</keyword>
<proteinExistence type="predicted"/>
<keyword evidence="2" id="KW-1133">Transmembrane helix</keyword>
<evidence type="ECO:0000259" key="3">
    <source>
        <dbReference type="PROSITE" id="PS50089"/>
    </source>
</evidence>
<dbReference type="SUPFAM" id="SSF57850">
    <property type="entry name" value="RING/U-box"/>
    <property type="match status" value="1"/>
</dbReference>
<dbReference type="Proteomes" id="UP001227230">
    <property type="component" value="Chromosome 9"/>
</dbReference>
<dbReference type="Pfam" id="PF13639">
    <property type="entry name" value="zf-RING_2"/>
    <property type="match status" value="1"/>
</dbReference>
<feature type="domain" description="RING-type" evidence="3">
    <location>
        <begin position="242"/>
        <end position="284"/>
    </location>
</feature>
<keyword evidence="1" id="KW-0862">Zinc</keyword>
<keyword evidence="2" id="KW-0812">Transmembrane</keyword>
<feature type="transmembrane region" description="Helical" evidence="2">
    <location>
        <begin position="150"/>
        <end position="168"/>
    </location>
</feature>
<gene>
    <name evidence="4" type="ORF">VitviT2T_013502</name>
</gene>
<dbReference type="PANTHER" id="PTHR46225">
    <property type="entry name" value="C3H4 TYPE ZINC FINGER PROTEIN"/>
    <property type="match status" value="1"/>
</dbReference>
<dbReference type="SMART" id="SM00184">
    <property type="entry name" value="RING"/>
    <property type="match status" value="1"/>
</dbReference>
<keyword evidence="5" id="KW-1185">Reference proteome</keyword>
<dbReference type="EMBL" id="CP126656">
    <property type="protein sequence ID" value="WJZ94663.1"/>
    <property type="molecule type" value="Genomic_DNA"/>
</dbReference>